<evidence type="ECO:0000313" key="8">
    <source>
        <dbReference type="EMBL" id="OIR01993.1"/>
    </source>
</evidence>
<dbReference type="InterPro" id="IPR002781">
    <property type="entry name" value="TM_pro_TauE-like"/>
</dbReference>
<keyword evidence="5 7" id="KW-1133">Transmembrane helix</keyword>
<dbReference type="PANTHER" id="PTHR30269">
    <property type="entry name" value="TRANSMEMBRANE PROTEIN YFCA"/>
    <property type="match status" value="1"/>
</dbReference>
<accession>A0A1J5S0S6</accession>
<evidence type="ECO:0000256" key="1">
    <source>
        <dbReference type="ARBA" id="ARBA00004651"/>
    </source>
</evidence>
<feature type="transmembrane region" description="Helical" evidence="7">
    <location>
        <begin position="229"/>
        <end position="247"/>
    </location>
</feature>
<organism evidence="8">
    <name type="scientific">mine drainage metagenome</name>
    <dbReference type="NCBI Taxonomy" id="410659"/>
    <lineage>
        <taxon>unclassified sequences</taxon>
        <taxon>metagenomes</taxon>
        <taxon>ecological metagenomes</taxon>
    </lineage>
</organism>
<protein>
    <recommendedName>
        <fullName evidence="9">Membrane transporter protein</fullName>
    </recommendedName>
</protein>
<keyword evidence="2" id="KW-0813">Transport</keyword>
<feature type="transmembrane region" description="Helical" evidence="7">
    <location>
        <begin position="180"/>
        <end position="196"/>
    </location>
</feature>
<name>A0A1J5S0S6_9ZZZZ</name>
<comment type="caution">
    <text evidence="8">The sequence shown here is derived from an EMBL/GenBank/DDBJ whole genome shotgun (WGS) entry which is preliminary data.</text>
</comment>
<feature type="transmembrane region" description="Helical" evidence="7">
    <location>
        <begin position="107"/>
        <end position="127"/>
    </location>
</feature>
<evidence type="ECO:0000256" key="2">
    <source>
        <dbReference type="ARBA" id="ARBA00022448"/>
    </source>
</evidence>
<dbReference type="Pfam" id="PF01925">
    <property type="entry name" value="TauE"/>
    <property type="match status" value="1"/>
</dbReference>
<dbReference type="EMBL" id="MLJW01000078">
    <property type="protein sequence ID" value="OIR01993.1"/>
    <property type="molecule type" value="Genomic_DNA"/>
</dbReference>
<evidence type="ECO:0000256" key="6">
    <source>
        <dbReference type="ARBA" id="ARBA00023136"/>
    </source>
</evidence>
<sequence length="248" mass="25514">MTIAHLLFLAAAAFLAGALNSVAGGGSFLSFPALVYTGVPSVMANATNTVALFPGQLASAWAYRRDFPRLPGLHPLVLIVVSLAGGVAGALLLVLTPQKSFDAVVPWLLLLATLLFAFSKRLVPWLQSRIHVGPGAVCALQFLLGVYGGYFGGAVGIMMLAVFGLFGIDDIHAANALKTLLGGLINAIAVVCFIAAGKVEALPAVIMLTASVLGGYAGARGAKAVPQTLLRRGVVAAGTVMTLVFFIR</sequence>
<evidence type="ECO:0000256" key="5">
    <source>
        <dbReference type="ARBA" id="ARBA00022989"/>
    </source>
</evidence>
<dbReference type="AlphaFoldDB" id="A0A1J5S0S6"/>
<evidence type="ECO:0000256" key="4">
    <source>
        <dbReference type="ARBA" id="ARBA00022692"/>
    </source>
</evidence>
<evidence type="ECO:0000256" key="3">
    <source>
        <dbReference type="ARBA" id="ARBA00022475"/>
    </source>
</evidence>
<keyword evidence="6 7" id="KW-0472">Membrane</keyword>
<comment type="subcellular location">
    <subcellularLocation>
        <location evidence="1">Cell membrane</location>
        <topology evidence="1">Multi-pass membrane protein</topology>
    </subcellularLocation>
</comment>
<gene>
    <name evidence="8" type="ORF">GALL_158510</name>
</gene>
<dbReference type="PANTHER" id="PTHR30269:SF0">
    <property type="entry name" value="MEMBRANE TRANSPORTER PROTEIN YFCA-RELATED"/>
    <property type="match status" value="1"/>
</dbReference>
<feature type="transmembrane region" description="Helical" evidence="7">
    <location>
        <begin position="202"/>
        <end position="222"/>
    </location>
</feature>
<dbReference type="InterPro" id="IPR052017">
    <property type="entry name" value="TSUP"/>
</dbReference>
<keyword evidence="4 7" id="KW-0812">Transmembrane</keyword>
<proteinExistence type="predicted"/>
<evidence type="ECO:0008006" key="9">
    <source>
        <dbReference type="Google" id="ProtNLM"/>
    </source>
</evidence>
<dbReference type="GO" id="GO:0005886">
    <property type="term" value="C:plasma membrane"/>
    <property type="evidence" value="ECO:0007669"/>
    <property type="project" value="UniProtKB-SubCell"/>
</dbReference>
<feature type="transmembrane region" description="Helical" evidence="7">
    <location>
        <begin position="73"/>
        <end position="95"/>
    </location>
</feature>
<feature type="transmembrane region" description="Helical" evidence="7">
    <location>
        <begin position="147"/>
        <end position="168"/>
    </location>
</feature>
<keyword evidence="3" id="KW-1003">Cell membrane</keyword>
<evidence type="ECO:0000256" key="7">
    <source>
        <dbReference type="SAM" id="Phobius"/>
    </source>
</evidence>
<reference evidence="8" key="1">
    <citation type="submission" date="2016-10" db="EMBL/GenBank/DDBJ databases">
        <title>Sequence of Gallionella enrichment culture.</title>
        <authorList>
            <person name="Poehlein A."/>
            <person name="Muehling M."/>
            <person name="Daniel R."/>
        </authorList>
    </citation>
    <scope>NUCLEOTIDE SEQUENCE</scope>
</reference>